<reference evidence="2" key="1">
    <citation type="submission" date="2016-10" db="EMBL/GenBank/DDBJ databases">
        <authorList>
            <person name="Varghese N."/>
            <person name="Submissions S."/>
        </authorList>
    </citation>
    <scope>NUCLEOTIDE SEQUENCE [LARGE SCALE GENOMIC DNA]</scope>
    <source>
        <strain evidence="2">CGMCC 1.7736</strain>
    </source>
</reference>
<proteinExistence type="predicted"/>
<accession>A0A1I6G3I3</accession>
<dbReference type="AlphaFoldDB" id="A0A1I6G3I3"/>
<evidence type="ECO:0000313" key="1">
    <source>
        <dbReference type="EMBL" id="SFR36764.1"/>
    </source>
</evidence>
<dbReference type="Pfam" id="PF19792">
    <property type="entry name" value="DUF6276"/>
    <property type="match status" value="1"/>
</dbReference>
<dbReference type="OrthoDB" id="212944at2157"/>
<protein>
    <recommendedName>
        <fullName evidence="3">Small CPxCG-related zinc finger protein</fullName>
    </recommendedName>
</protein>
<dbReference type="STRING" id="553469.SAMN04487947_0510"/>
<gene>
    <name evidence="1" type="ORF">SAMN04487947_0510</name>
</gene>
<sequence>MNCDHCDGELVVFAVPADLREFAPDGGAAASLCANCLRLDAVEDAAATAASADPDPETADAADADADFSAVSDAFPSGRGGVALALLVGKLDSLALHRAAVETFADEAERAGADPFLTLDRLGGDDGVDPHFDFERRRLQFESLVS</sequence>
<organism evidence="1 2">
    <name type="scientific">Halogeometricum rufum</name>
    <dbReference type="NCBI Taxonomy" id="553469"/>
    <lineage>
        <taxon>Archaea</taxon>
        <taxon>Methanobacteriati</taxon>
        <taxon>Methanobacteriota</taxon>
        <taxon>Stenosarchaea group</taxon>
        <taxon>Halobacteria</taxon>
        <taxon>Halobacteriales</taxon>
        <taxon>Haloferacaceae</taxon>
        <taxon>Halogeometricum</taxon>
    </lineage>
</organism>
<evidence type="ECO:0008006" key="3">
    <source>
        <dbReference type="Google" id="ProtNLM"/>
    </source>
</evidence>
<dbReference type="Proteomes" id="UP000198531">
    <property type="component" value="Unassembled WGS sequence"/>
</dbReference>
<dbReference type="InterPro" id="IPR046243">
    <property type="entry name" value="DUF6276"/>
</dbReference>
<dbReference type="EMBL" id="FOYT01000001">
    <property type="protein sequence ID" value="SFR36764.1"/>
    <property type="molecule type" value="Genomic_DNA"/>
</dbReference>
<dbReference type="RefSeq" id="WP_089804290.1">
    <property type="nucleotide sequence ID" value="NZ_FOYT01000001.1"/>
</dbReference>
<evidence type="ECO:0000313" key="2">
    <source>
        <dbReference type="Proteomes" id="UP000198531"/>
    </source>
</evidence>
<keyword evidence="2" id="KW-1185">Reference proteome</keyword>
<name>A0A1I6G3I3_9EURY</name>